<dbReference type="InterPro" id="IPR046358">
    <property type="entry name" value="Flagellin_C"/>
</dbReference>
<comment type="caution">
    <text evidence="7">The sequence shown here is derived from an EMBL/GenBank/DDBJ whole genome shotgun (WGS) entry which is preliminary data.</text>
</comment>
<protein>
    <submittedName>
        <fullName evidence="7">Flagellar hook-associated protein FlgL</fullName>
    </submittedName>
</protein>
<evidence type="ECO:0000256" key="4">
    <source>
        <dbReference type="SAM" id="MobiDB-lite"/>
    </source>
</evidence>
<dbReference type="InterPro" id="IPR001029">
    <property type="entry name" value="Flagellin_N"/>
</dbReference>
<dbReference type="PANTHER" id="PTHR42792:SF1">
    <property type="entry name" value="FLAGELLAR HOOK-ASSOCIATED PROTEIN 3"/>
    <property type="match status" value="1"/>
</dbReference>
<accession>A0ABV5LXG2</accession>
<comment type="similarity">
    <text evidence="2">Belongs to the bacterial flagellin family.</text>
</comment>
<dbReference type="PANTHER" id="PTHR42792">
    <property type="entry name" value="FLAGELLIN"/>
    <property type="match status" value="1"/>
</dbReference>
<keyword evidence="7" id="KW-0966">Cell projection</keyword>
<evidence type="ECO:0000313" key="7">
    <source>
        <dbReference type="EMBL" id="MFB9378783.1"/>
    </source>
</evidence>
<keyword evidence="7" id="KW-0969">Cilium</keyword>
<evidence type="ECO:0000256" key="3">
    <source>
        <dbReference type="ARBA" id="ARBA00023143"/>
    </source>
</evidence>
<comment type="subcellular location">
    <subcellularLocation>
        <location evidence="1">Bacterial flagellum</location>
    </subcellularLocation>
</comment>
<keyword evidence="3" id="KW-0975">Bacterial flagellum</keyword>
<evidence type="ECO:0000256" key="1">
    <source>
        <dbReference type="ARBA" id="ARBA00004365"/>
    </source>
</evidence>
<organism evidence="7 8">
    <name type="scientific">Kineococcus gynurae</name>
    <dbReference type="NCBI Taxonomy" id="452979"/>
    <lineage>
        <taxon>Bacteria</taxon>
        <taxon>Bacillati</taxon>
        <taxon>Actinomycetota</taxon>
        <taxon>Actinomycetes</taxon>
        <taxon>Kineosporiales</taxon>
        <taxon>Kineosporiaceae</taxon>
        <taxon>Kineococcus</taxon>
    </lineage>
</organism>
<sequence length="305" mass="31961">MVDRISSRTIAMGSLANLQASQARSAKLQEQLSSGKTLTKPSDDPVAANNAMTYRNELGVQEQYAKANLDGQGWLSVQDTAMQSAVDAMQRARDLAVQAGNTGALDANSLRAIGQEMGAVNQIVLAAANTKFLGHSVFAGAKGSADTAGAYDKTTFAYQGDTTAITRRVAPGLDVQVNVTGSETFGGGTTPADNTFVLLDTLSKQLMGTLPAGTTPVADPLTAIDAAFQRLMDARAKVGATTNQLQALSTSGDTRTDQLTASLSDIEDIDLPKTIIDVKLQDNAYQAALSATAKIIQPTLMDFLR</sequence>
<name>A0ABV5LXG2_9ACTN</name>
<keyword evidence="8" id="KW-1185">Reference proteome</keyword>
<dbReference type="RefSeq" id="WP_380134397.1">
    <property type="nucleotide sequence ID" value="NZ_JBHLUI010000001.1"/>
</dbReference>
<dbReference type="InterPro" id="IPR001492">
    <property type="entry name" value="Flagellin"/>
</dbReference>
<dbReference type="Proteomes" id="UP001589748">
    <property type="component" value="Unassembled WGS sequence"/>
</dbReference>
<evidence type="ECO:0000259" key="5">
    <source>
        <dbReference type="Pfam" id="PF00669"/>
    </source>
</evidence>
<dbReference type="Gene3D" id="1.20.1330.10">
    <property type="entry name" value="f41 fragment of flagellin, N-terminal domain"/>
    <property type="match status" value="1"/>
</dbReference>
<reference evidence="7 8" key="1">
    <citation type="submission" date="2024-09" db="EMBL/GenBank/DDBJ databases">
        <authorList>
            <person name="Sun Q."/>
            <person name="Mori K."/>
        </authorList>
    </citation>
    <scope>NUCLEOTIDE SEQUENCE [LARGE SCALE GENOMIC DNA]</scope>
    <source>
        <strain evidence="7 8">TISTR 1856</strain>
    </source>
</reference>
<proteinExistence type="inferred from homology"/>
<evidence type="ECO:0000256" key="2">
    <source>
        <dbReference type="ARBA" id="ARBA00005709"/>
    </source>
</evidence>
<dbReference type="Pfam" id="PF00669">
    <property type="entry name" value="Flagellin_N"/>
    <property type="match status" value="1"/>
</dbReference>
<dbReference type="NCBIfam" id="TIGR02550">
    <property type="entry name" value="flagell_flgL"/>
    <property type="match status" value="1"/>
</dbReference>
<dbReference type="SUPFAM" id="SSF64518">
    <property type="entry name" value="Phase 1 flagellin"/>
    <property type="match status" value="1"/>
</dbReference>
<feature type="compositionally biased region" description="Polar residues" evidence="4">
    <location>
        <begin position="28"/>
        <end position="40"/>
    </location>
</feature>
<evidence type="ECO:0000259" key="6">
    <source>
        <dbReference type="Pfam" id="PF00700"/>
    </source>
</evidence>
<dbReference type="EMBL" id="JBHMDM010000012">
    <property type="protein sequence ID" value="MFB9378783.1"/>
    <property type="molecule type" value="Genomic_DNA"/>
</dbReference>
<feature type="domain" description="Flagellin N-terminal" evidence="5">
    <location>
        <begin position="5"/>
        <end position="141"/>
    </location>
</feature>
<gene>
    <name evidence="7" type="primary">flgL</name>
    <name evidence="7" type="ORF">ACFFVI_17615</name>
</gene>
<keyword evidence="7" id="KW-0282">Flagellum</keyword>
<feature type="domain" description="Flagellin C-terminal" evidence="6">
    <location>
        <begin position="221"/>
        <end position="301"/>
    </location>
</feature>
<dbReference type="Pfam" id="PF00700">
    <property type="entry name" value="Flagellin_C"/>
    <property type="match status" value="1"/>
</dbReference>
<evidence type="ECO:0000313" key="8">
    <source>
        <dbReference type="Proteomes" id="UP001589748"/>
    </source>
</evidence>
<dbReference type="InterPro" id="IPR013384">
    <property type="entry name" value="Flagell_FlgL"/>
</dbReference>
<feature type="region of interest" description="Disordered" evidence="4">
    <location>
        <begin position="28"/>
        <end position="48"/>
    </location>
</feature>